<organism evidence="1 2">
    <name type="scientific">Pelotomaculum isophthalicicum JI</name>
    <dbReference type="NCBI Taxonomy" id="947010"/>
    <lineage>
        <taxon>Bacteria</taxon>
        <taxon>Bacillati</taxon>
        <taxon>Bacillota</taxon>
        <taxon>Clostridia</taxon>
        <taxon>Eubacteriales</taxon>
        <taxon>Desulfotomaculaceae</taxon>
        <taxon>Pelotomaculum</taxon>
    </lineage>
</organism>
<gene>
    <name evidence="1" type="ORF">L7E55_16655</name>
</gene>
<dbReference type="Proteomes" id="UP001154312">
    <property type="component" value="Unassembled WGS sequence"/>
</dbReference>
<evidence type="ECO:0000313" key="2">
    <source>
        <dbReference type="Proteomes" id="UP001154312"/>
    </source>
</evidence>
<dbReference type="AlphaFoldDB" id="A0A9X4JUW1"/>
<name>A0A9X4JUW1_9FIRM</name>
<evidence type="ECO:0000313" key="1">
    <source>
        <dbReference type="EMBL" id="MDF9409955.1"/>
    </source>
</evidence>
<dbReference type="EMBL" id="JAKOAV010000053">
    <property type="protein sequence ID" value="MDF9409955.1"/>
    <property type="molecule type" value="Genomic_DNA"/>
</dbReference>
<proteinExistence type="predicted"/>
<comment type="caution">
    <text evidence="1">The sequence shown here is derived from an EMBL/GenBank/DDBJ whole genome shotgun (WGS) entry which is preliminary data.</text>
</comment>
<accession>A0A9X4JUW1</accession>
<dbReference type="RefSeq" id="WP_277445484.1">
    <property type="nucleotide sequence ID" value="NZ_JAKOAV010000053.1"/>
</dbReference>
<reference evidence="1" key="1">
    <citation type="submission" date="2022-02" db="EMBL/GenBank/DDBJ databases">
        <authorList>
            <person name="Leng L."/>
        </authorList>
    </citation>
    <scope>NUCLEOTIDE SEQUENCE</scope>
    <source>
        <strain evidence="1">JI</strain>
    </source>
</reference>
<sequence length="136" mass="15964">MSGVTFLTCLADWQNNSHAIDGENPTVKLREKQHNLMGRKRWGIENDILQEKEQGYQYTHIFSHNWNAMKGYHYLMHLAHLLNELAQNSIDLMEQVQEIGIRGFIRLLRDTISGPWLNKERIEILGKECHQLRLIA</sequence>
<keyword evidence="2" id="KW-1185">Reference proteome</keyword>
<protein>
    <submittedName>
        <fullName evidence="1">Uncharacterized protein</fullName>
    </submittedName>
</protein>